<organism evidence="2 3">
    <name type="scientific">Musa troglodytarum</name>
    <name type="common">fe'i banana</name>
    <dbReference type="NCBI Taxonomy" id="320322"/>
    <lineage>
        <taxon>Eukaryota</taxon>
        <taxon>Viridiplantae</taxon>
        <taxon>Streptophyta</taxon>
        <taxon>Embryophyta</taxon>
        <taxon>Tracheophyta</taxon>
        <taxon>Spermatophyta</taxon>
        <taxon>Magnoliopsida</taxon>
        <taxon>Liliopsida</taxon>
        <taxon>Zingiberales</taxon>
        <taxon>Musaceae</taxon>
        <taxon>Musa</taxon>
    </lineage>
</organism>
<proteinExistence type="predicted"/>
<dbReference type="EMBL" id="CP097509">
    <property type="protein sequence ID" value="URE20312.1"/>
    <property type="molecule type" value="Genomic_DNA"/>
</dbReference>
<keyword evidence="3" id="KW-1185">Reference proteome</keyword>
<accession>A0A9E7GZG5</accession>
<dbReference type="OrthoDB" id="10412665at2759"/>
<feature type="region of interest" description="Disordered" evidence="1">
    <location>
        <begin position="33"/>
        <end position="56"/>
    </location>
</feature>
<dbReference type="AlphaFoldDB" id="A0A9E7GZG5"/>
<evidence type="ECO:0000313" key="2">
    <source>
        <dbReference type="EMBL" id="URE20313.1"/>
    </source>
</evidence>
<evidence type="ECO:0000256" key="1">
    <source>
        <dbReference type="SAM" id="MobiDB-lite"/>
    </source>
</evidence>
<gene>
    <name evidence="2" type="ORF">MUK42_11721</name>
</gene>
<reference evidence="2" key="1">
    <citation type="submission" date="2022-05" db="EMBL/GenBank/DDBJ databases">
        <title>The Musa troglodytarum L. genome provides insights into the mechanism of non-climacteric behaviour and enrichment of carotenoids.</title>
        <authorList>
            <person name="Wang J."/>
        </authorList>
    </citation>
    <scope>NUCLEOTIDE SEQUENCE</scope>
    <source>
        <tissue evidence="2">Leaf</tissue>
    </source>
</reference>
<name>A0A9E7GZG5_9LILI</name>
<sequence>MAICSDEETHNLVRSLQPSLPSSHLLCPCHRAPPRRSASLSPRRRPSIPEWNPVISGDGREEEEVRPVVLNDREYADGFGRIEDQGIRGGVPAKFLYRESAPAYRRVKEKSYLLLFHPTYSSFGHFWK</sequence>
<dbReference type="EMBL" id="CP097509">
    <property type="protein sequence ID" value="URE20313.1"/>
    <property type="molecule type" value="Genomic_DNA"/>
</dbReference>
<evidence type="ECO:0000313" key="3">
    <source>
        <dbReference type="Proteomes" id="UP001055439"/>
    </source>
</evidence>
<dbReference type="EMBL" id="CP097509">
    <property type="protein sequence ID" value="URE20314.1"/>
    <property type="molecule type" value="Genomic_DNA"/>
</dbReference>
<dbReference type="EMBL" id="CP097509">
    <property type="protein sequence ID" value="URE20311.1"/>
    <property type="molecule type" value="Genomic_DNA"/>
</dbReference>
<protein>
    <submittedName>
        <fullName evidence="2">Uncharacterized protein</fullName>
    </submittedName>
</protein>
<dbReference type="EMBL" id="CP097509">
    <property type="protein sequence ID" value="URE20315.1"/>
    <property type="molecule type" value="Genomic_DNA"/>
</dbReference>
<dbReference type="Proteomes" id="UP001055439">
    <property type="component" value="Chromosome 7"/>
</dbReference>